<dbReference type="AlphaFoldDB" id="A0A119VDU5"/>
<accession>A0A119VDU5</accession>
<sequence>MDKRFLPQQAFLQQAMQQLAMTWEQLASSLGTSLRCFDKWMLPHYDPEYRDLEEAEWRRVRELLRAAIVQS</sequence>
<dbReference type="EMBL" id="LPLZ01000074">
    <property type="protein sequence ID" value="KWN06349.1"/>
    <property type="molecule type" value="Genomic_DNA"/>
</dbReference>
<name>A0A119VDU5_9BURK</name>
<dbReference type="Proteomes" id="UP000068016">
    <property type="component" value="Unassembled WGS sequence"/>
</dbReference>
<evidence type="ECO:0000313" key="2">
    <source>
        <dbReference type="Proteomes" id="UP000068016"/>
    </source>
</evidence>
<evidence type="ECO:0000313" key="1">
    <source>
        <dbReference type="EMBL" id="KWN06349.1"/>
    </source>
</evidence>
<gene>
    <name evidence="1" type="ORF">WT83_27075</name>
</gene>
<reference evidence="1 2" key="1">
    <citation type="submission" date="2015-11" db="EMBL/GenBank/DDBJ databases">
        <title>Expanding the genomic diversity of Burkholderia species for the development of highly accurate diagnostics.</title>
        <authorList>
            <person name="Sahl J."/>
            <person name="Keim P."/>
            <person name="Wagner D."/>
        </authorList>
    </citation>
    <scope>NUCLEOTIDE SEQUENCE [LARGE SCALE GENOMIC DNA]</scope>
    <source>
        <strain evidence="1 2">MSMB793WGS</strain>
    </source>
</reference>
<organism evidence="1 2">
    <name type="scientific">Burkholderia territorii</name>
    <dbReference type="NCBI Taxonomy" id="1503055"/>
    <lineage>
        <taxon>Bacteria</taxon>
        <taxon>Pseudomonadati</taxon>
        <taxon>Pseudomonadota</taxon>
        <taxon>Betaproteobacteria</taxon>
        <taxon>Burkholderiales</taxon>
        <taxon>Burkholderiaceae</taxon>
        <taxon>Burkholderia</taxon>
        <taxon>Burkholderia cepacia complex</taxon>
    </lineage>
</organism>
<protein>
    <submittedName>
        <fullName evidence="1">Uncharacterized protein</fullName>
    </submittedName>
</protein>
<proteinExistence type="predicted"/>
<comment type="caution">
    <text evidence="1">The sequence shown here is derived from an EMBL/GenBank/DDBJ whole genome shotgun (WGS) entry which is preliminary data.</text>
</comment>